<dbReference type="OrthoDB" id="195537at2"/>
<dbReference type="EMBL" id="LSZP01000020">
    <property type="protein sequence ID" value="KXU36711.1"/>
    <property type="molecule type" value="Genomic_DNA"/>
</dbReference>
<comment type="caution">
    <text evidence="4">The sequence shown here is derived from an EMBL/GenBank/DDBJ whole genome shotgun (WGS) entry which is preliminary data.</text>
</comment>
<dbReference type="Pfam" id="PF13505">
    <property type="entry name" value="OMP_b-brl"/>
    <property type="match status" value="1"/>
</dbReference>
<keyword evidence="1 2" id="KW-0732">Signal</keyword>
<feature type="signal peptide" evidence="2">
    <location>
        <begin position="1"/>
        <end position="23"/>
    </location>
</feature>
<evidence type="ECO:0000256" key="2">
    <source>
        <dbReference type="SAM" id="SignalP"/>
    </source>
</evidence>
<dbReference type="SUPFAM" id="SSF56925">
    <property type="entry name" value="OMPA-like"/>
    <property type="match status" value="1"/>
</dbReference>
<evidence type="ECO:0000313" key="5">
    <source>
        <dbReference type="Proteomes" id="UP000071392"/>
    </source>
</evidence>
<accession>A0A139SQH1</accession>
<dbReference type="RefSeq" id="WP_068711147.1">
    <property type="nucleotide sequence ID" value="NZ_LSZP01000020.1"/>
</dbReference>
<sequence>MKTYLLTLLALAGFALGTAQAQAASASPYVGVGLGYLIDSEEALITIRAGMELPSRSLGDLPDRFSHNLEFEFGYVDLGDNRVAYDLTTFFFNYRGEMTGLGWVPYFGAGLGFANADVGFWSNFIHYSDNDTVFAAQAFAGMKYNFTPAASVTLGARYLWVDDVKLLGLSARDTDDVGLEASFSFRF</sequence>
<reference evidence="4 5" key="1">
    <citation type="submission" date="2016-02" db="EMBL/GenBank/DDBJ databases">
        <authorList>
            <person name="Wen L."/>
            <person name="He K."/>
            <person name="Yang H."/>
        </authorList>
    </citation>
    <scope>NUCLEOTIDE SEQUENCE [LARGE SCALE GENOMIC DNA]</scope>
    <source>
        <strain evidence="4 5">CV41</strain>
    </source>
</reference>
<evidence type="ECO:0000313" key="4">
    <source>
        <dbReference type="EMBL" id="KXU36711.1"/>
    </source>
</evidence>
<protein>
    <recommendedName>
        <fullName evidence="3">Outer membrane protein beta-barrel domain-containing protein</fullName>
    </recommendedName>
</protein>
<feature type="chain" id="PRO_5007299360" description="Outer membrane protein beta-barrel domain-containing protein" evidence="2">
    <location>
        <begin position="24"/>
        <end position="187"/>
    </location>
</feature>
<dbReference type="STRING" id="1548208.AXK12_02855"/>
<proteinExistence type="predicted"/>
<dbReference type="AlphaFoldDB" id="A0A139SQH1"/>
<name>A0A139SQH1_9BACT</name>
<dbReference type="Gene3D" id="2.40.160.20">
    <property type="match status" value="1"/>
</dbReference>
<organism evidence="4 5">
    <name type="scientific">Cephaloticoccus capnophilus</name>
    <dbReference type="NCBI Taxonomy" id="1548208"/>
    <lineage>
        <taxon>Bacteria</taxon>
        <taxon>Pseudomonadati</taxon>
        <taxon>Verrucomicrobiota</taxon>
        <taxon>Opitutia</taxon>
        <taxon>Opitutales</taxon>
        <taxon>Opitutaceae</taxon>
        <taxon>Cephaloticoccus</taxon>
    </lineage>
</organism>
<evidence type="ECO:0000256" key="1">
    <source>
        <dbReference type="ARBA" id="ARBA00022729"/>
    </source>
</evidence>
<dbReference type="Proteomes" id="UP000071392">
    <property type="component" value="Unassembled WGS sequence"/>
</dbReference>
<evidence type="ECO:0000259" key="3">
    <source>
        <dbReference type="Pfam" id="PF13505"/>
    </source>
</evidence>
<gene>
    <name evidence="4" type="ORF">AXK12_02855</name>
</gene>
<feature type="domain" description="Outer membrane protein beta-barrel" evidence="3">
    <location>
        <begin position="8"/>
        <end position="187"/>
    </location>
</feature>
<dbReference type="InterPro" id="IPR027385">
    <property type="entry name" value="Beta-barrel_OMP"/>
</dbReference>
<keyword evidence="5" id="KW-1185">Reference proteome</keyword>
<dbReference type="InterPro" id="IPR011250">
    <property type="entry name" value="OMP/PagP_B-barrel"/>
</dbReference>